<sequence length="91" mass="11020">LVILTFSSNNTNHNEMIIIHQLDEYYHAFVLYHKQNIHSFGEQHAKQVLSGRIKTILREEFLHLFYKLCDIYKEIYIFNTDKYISLDFTSY</sequence>
<gene>
    <name evidence="1" type="ORF">JBS370_LOCUS27969</name>
</gene>
<dbReference type="AlphaFoldDB" id="A0A819QXJ9"/>
<accession>A0A819QXJ9</accession>
<comment type="caution">
    <text evidence="1">The sequence shown here is derived from an EMBL/GenBank/DDBJ whole genome shotgun (WGS) entry which is preliminary data.</text>
</comment>
<name>A0A819QXJ9_9BILA</name>
<evidence type="ECO:0000313" key="1">
    <source>
        <dbReference type="EMBL" id="CAF4031221.1"/>
    </source>
</evidence>
<feature type="non-terminal residue" evidence="1">
    <location>
        <position position="1"/>
    </location>
</feature>
<dbReference type="EMBL" id="CAJOBD010005439">
    <property type="protein sequence ID" value="CAF4031221.1"/>
    <property type="molecule type" value="Genomic_DNA"/>
</dbReference>
<dbReference type="Proteomes" id="UP000663836">
    <property type="component" value="Unassembled WGS sequence"/>
</dbReference>
<organism evidence="1 2">
    <name type="scientific">Rotaria sordida</name>
    <dbReference type="NCBI Taxonomy" id="392033"/>
    <lineage>
        <taxon>Eukaryota</taxon>
        <taxon>Metazoa</taxon>
        <taxon>Spiralia</taxon>
        <taxon>Gnathifera</taxon>
        <taxon>Rotifera</taxon>
        <taxon>Eurotatoria</taxon>
        <taxon>Bdelloidea</taxon>
        <taxon>Philodinida</taxon>
        <taxon>Philodinidae</taxon>
        <taxon>Rotaria</taxon>
    </lineage>
</organism>
<protein>
    <submittedName>
        <fullName evidence="1">Uncharacterized protein</fullName>
    </submittedName>
</protein>
<evidence type="ECO:0000313" key="2">
    <source>
        <dbReference type="Proteomes" id="UP000663836"/>
    </source>
</evidence>
<reference evidence="1" key="1">
    <citation type="submission" date="2021-02" db="EMBL/GenBank/DDBJ databases">
        <authorList>
            <person name="Nowell W R."/>
        </authorList>
    </citation>
    <scope>NUCLEOTIDE SEQUENCE</scope>
</reference>
<proteinExistence type="predicted"/>